<keyword evidence="1" id="KW-0378">Hydrolase</keyword>
<dbReference type="InterPro" id="IPR000150">
    <property type="entry name" value="Cof"/>
</dbReference>
<proteinExistence type="predicted"/>
<dbReference type="InterPro" id="IPR036412">
    <property type="entry name" value="HAD-like_sf"/>
</dbReference>
<dbReference type="Pfam" id="PF08282">
    <property type="entry name" value="Hydrolase_3"/>
    <property type="match status" value="1"/>
</dbReference>
<dbReference type="SFLD" id="SFLDG01144">
    <property type="entry name" value="C2.B.4:_PGP_Like"/>
    <property type="match status" value="1"/>
</dbReference>
<organism evidence="1 2">
    <name type="scientific">Fusibacter bizertensis</name>
    <dbReference type="NCBI Taxonomy" id="1488331"/>
    <lineage>
        <taxon>Bacteria</taxon>
        <taxon>Bacillati</taxon>
        <taxon>Bacillota</taxon>
        <taxon>Clostridia</taxon>
        <taxon>Eubacteriales</taxon>
        <taxon>Eubacteriales Family XII. Incertae Sedis</taxon>
        <taxon>Fusibacter</taxon>
    </lineage>
</organism>
<dbReference type="SFLD" id="SFLDG01140">
    <property type="entry name" value="C2.B:_Phosphomannomutase_and_P"/>
    <property type="match status" value="1"/>
</dbReference>
<dbReference type="InterPro" id="IPR006379">
    <property type="entry name" value="HAD-SF_hydro_IIB"/>
</dbReference>
<dbReference type="InterPro" id="IPR023214">
    <property type="entry name" value="HAD_sf"/>
</dbReference>
<keyword evidence="2" id="KW-1185">Reference proteome</keyword>
<dbReference type="PANTHER" id="PTHR10000:SF8">
    <property type="entry name" value="HAD SUPERFAMILY HYDROLASE-LIKE, TYPE 3"/>
    <property type="match status" value="1"/>
</dbReference>
<reference evidence="1 2" key="1">
    <citation type="submission" date="2023-04" db="EMBL/GenBank/DDBJ databases">
        <title>Fusibacter bizertensis strain WBS, isolated from littoral bottom sediments of the Arctic seas - biochemical and genomic analysis.</title>
        <authorList>
            <person name="Brioukhanov A.L."/>
        </authorList>
    </citation>
    <scope>NUCLEOTIDE SEQUENCE [LARGE SCALE GENOMIC DNA]</scope>
    <source>
        <strain evidence="1 2">WBS</strain>
    </source>
</reference>
<dbReference type="Gene3D" id="3.40.50.1000">
    <property type="entry name" value="HAD superfamily/HAD-like"/>
    <property type="match status" value="1"/>
</dbReference>
<sequence length="271" mass="29900">MPYKLIALDMDGTLFNEKKEISVRNRAAIKEARENGKNVVIATGRPLVGIRKVLDDLELNTHDDYVIAFNGALVQNAKTGEVIYKSVLTLNDYKFLYEVSKDLEVHIQALTETYVTTPVLNPFTQVEADLNGIEIVKNDVYTFSESETIVKVMFVDEKEKLDKVVTLLSDEVKAKYTIVRSSPIFLEFLHLEANKGVGVNAVAVAKNIGSHEVICVGDAGNDIAMINYAGLGVAMGNAYDDVKGIADHITDTNDEDGVAKVIEQFMLKKVI</sequence>
<protein>
    <submittedName>
        <fullName evidence="1">Sugar-phosphatase</fullName>
        <ecNumber evidence="1">3.1.3.23</ecNumber>
    </submittedName>
</protein>
<evidence type="ECO:0000313" key="2">
    <source>
        <dbReference type="Proteomes" id="UP001158045"/>
    </source>
</evidence>
<dbReference type="PROSITE" id="PS01229">
    <property type="entry name" value="COF_2"/>
    <property type="match status" value="1"/>
</dbReference>
<name>A0ABT6N8P5_9FIRM</name>
<dbReference type="CDD" id="cd07516">
    <property type="entry name" value="HAD_Pase"/>
    <property type="match status" value="1"/>
</dbReference>
<dbReference type="EC" id="3.1.3.23" evidence="1"/>
<evidence type="ECO:0000313" key="1">
    <source>
        <dbReference type="EMBL" id="MDH8676774.1"/>
    </source>
</evidence>
<comment type="caution">
    <text evidence="1">The sequence shown here is derived from an EMBL/GenBank/DDBJ whole genome shotgun (WGS) entry which is preliminary data.</text>
</comment>
<dbReference type="NCBIfam" id="TIGR00099">
    <property type="entry name" value="Cof-subfamily"/>
    <property type="match status" value="1"/>
</dbReference>
<dbReference type="SFLD" id="SFLDS00003">
    <property type="entry name" value="Haloacid_Dehalogenase"/>
    <property type="match status" value="1"/>
</dbReference>
<dbReference type="EMBL" id="JARYZI010000001">
    <property type="protein sequence ID" value="MDH8676774.1"/>
    <property type="molecule type" value="Genomic_DNA"/>
</dbReference>
<gene>
    <name evidence="1" type="primary">yidA</name>
    <name evidence="1" type="ORF">QE109_01380</name>
</gene>
<dbReference type="GO" id="GO:0050308">
    <property type="term" value="F:sugar-phosphatase activity"/>
    <property type="evidence" value="ECO:0007669"/>
    <property type="project" value="UniProtKB-EC"/>
</dbReference>
<dbReference type="Gene3D" id="3.30.1240.10">
    <property type="match status" value="1"/>
</dbReference>
<dbReference type="Proteomes" id="UP001158045">
    <property type="component" value="Unassembled WGS sequence"/>
</dbReference>
<dbReference type="NCBIfam" id="TIGR01484">
    <property type="entry name" value="HAD-SF-IIB"/>
    <property type="match status" value="1"/>
</dbReference>
<dbReference type="PANTHER" id="PTHR10000">
    <property type="entry name" value="PHOSPHOSERINE PHOSPHATASE"/>
    <property type="match status" value="1"/>
</dbReference>
<dbReference type="RefSeq" id="WP_281092572.1">
    <property type="nucleotide sequence ID" value="NZ_JARYZI010000001.1"/>
</dbReference>
<dbReference type="NCBIfam" id="NF007806">
    <property type="entry name" value="PRK10513.1"/>
    <property type="match status" value="1"/>
</dbReference>
<accession>A0ABT6N8P5</accession>
<dbReference type="SUPFAM" id="SSF56784">
    <property type="entry name" value="HAD-like"/>
    <property type="match status" value="1"/>
</dbReference>